<feature type="domain" description="Ribosome recycling factor" evidence="6">
    <location>
        <begin position="71"/>
        <end position="217"/>
    </location>
</feature>
<dbReference type="EMBL" id="NCKU01002158">
    <property type="protein sequence ID" value="RWS10261.1"/>
    <property type="molecule type" value="Genomic_DNA"/>
</dbReference>
<dbReference type="Gene3D" id="3.30.1360.40">
    <property type="match status" value="1"/>
</dbReference>
<evidence type="ECO:0000259" key="6">
    <source>
        <dbReference type="Pfam" id="PF01765"/>
    </source>
</evidence>
<dbReference type="OrthoDB" id="407355at2759"/>
<dbReference type="STRING" id="1965070.A0A3S3P1W4"/>
<evidence type="ECO:0000256" key="3">
    <source>
        <dbReference type="ARBA" id="ARBA00022917"/>
    </source>
</evidence>
<evidence type="ECO:0000256" key="1">
    <source>
        <dbReference type="ARBA" id="ARBA00005912"/>
    </source>
</evidence>
<comment type="similarity">
    <text evidence="1">Belongs to the RRF family.</text>
</comment>
<dbReference type="PANTHER" id="PTHR20982:SF3">
    <property type="entry name" value="MITOCHONDRIAL RIBOSOME RECYCLING FACTOR PSEUDO 1"/>
    <property type="match status" value="1"/>
</dbReference>
<dbReference type="Proteomes" id="UP000285301">
    <property type="component" value="Unassembled WGS sequence"/>
</dbReference>
<dbReference type="AlphaFoldDB" id="A0A3S3P1W4"/>
<dbReference type="EMBL" id="NCKU01005646">
    <property type="protein sequence ID" value="RWS04315.1"/>
    <property type="molecule type" value="Genomic_DNA"/>
</dbReference>
<reference evidence="8" key="2">
    <citation type="submission" date="2018-11" db="EMBL/GenBank/DDBJ databases">
        <title>Trombidioid mite genomics.</title>
        <authorList>
            <person name="Dong X."/>
        </authorList>
    </citation>
    <scope>NUCLEOTIDE SEQUENCE</scope>
    <source>
        <strain evidence="8">UoL-WK</strain>
    </source>
</reference>
<dbReference type="InterPro" id="IPR036191">
    <property type="entry name" value="RRF_sf"/>
</dbReference>
<dbReference type="InterPro" id="IPR002661">
    <property type="entry name" value="Ribosome_recyc_fac"/>
</dbReference>
<protein>
    <recommendedName>
        <fullName evidence="2">Ribosome-recycling factor, mitochondrial</fullName>
    </recommendedName>
    <alternativeName>
        <fullName evidence="4">Ribosome-releasing factor, mitochondrial</fullName>
    </alternativeName>
</protein>
<dbReference type="SUPFAM" id="SSF55194">
    <property type="entry name" value="Ribosome recycling factor, RRF"/>
    <property type="match status" value="1"/>
</dbReference>
<evidence type="ECO:0000313" key="7">
    <source>
        <dbReference type="EMBL" id="RWS04315.1"/>
    </source>
</evidence>
<dbReference type="FunFam" id="3.30.1360.40:FF:000001">
    <property type="entry name" value="Ribosome-recycling factor"/>
    <property type="match status" value="1"/>
</dbReference>
<dbReference type="Pfam" id="PF01765">
    <property type="entry name" value="RRF"/>
    <property type="match status" value="1"/>
</dbReference>
<organism evidence="8 10">
    <name type="scientific">Dinothrombium tinctorium</name>
    <dbReference type="NCBI Taxonomy" id="1965070"/>
    <lineage>
        <taxon>Eukaryota</taxon>
        <taxon>Metazoa</taxon>
        <taxon>Ecdysozoa</taxon>
        <taxon>Arthropoda</taxon>
        <taxon>Chelicerata</taxon>
        <taxon>Arachnida</taxon>
        <taxon>Acari</taxon>
        <taxon>Acariformes</taxon>
        <taxon>Trombidiformes</taxon>
        <taxon>Prostigmata</taxon>
        <taxon>Anystina</taxon>
        <taxon>Parasitengona</taxon>
        <taxon>Trombidioidea</taxon>
        <taxon>Trombidiidae</taxon>
        <taxon>Dinothrombium</taxon>
    </lineage>
</organism>
<dbReference type="GO" id="GO:0006412">
    <property type="term" value="P:translation"/>
    <property type="evidence" value="ECO:0007669"/>
    <property type="project" value="UniProtKB-KW"/>
</dbReference>
<evidence type="ECO:0000313" key="10">
    <source>
        <dbReference type="Proteomes" id="UP000285301"/>
    </source>
</evidence>
<dbReference type="PANTHER" id="PTHR20982">
    <property type="entry name" value="RIBOSOME RECYCLING FACTOR"/>
    <property type="match status" value="1"/>
</dbReference>
<evidence type="ECO:0000256" key="4">
    <source>
        <dbReference type="ARBA" id="ARBA00033107"/>
    </source>
</evidence>
<reference evidence="8 10" key="1">
    <citation type="journal article" date="2018" name="Gigascience">
        <title>Genomes of trombidid mites reveal novel predicted allergens and laterally-transferred genes associated with secondary metabolism.</title>
        <authorList>
            <person name="Dong X."/>
            <person name="Chaisiri K."/>
            <person name="Xia D."/>
            <person name="Armstrong S.D."/>
            <person name="Fang Y."/>
            <person name="Donnelly M.J."/>
            <person name="Kadowaki T."/>
            <person name="McGarry J.W."/>
            <person name="Darby A.C."/>
            <person name="Makepeace B.L."/>
        </authorList>
    </citation>
    <scope>NUCLEOTIDE SEQUENCE [LARGE SCALE GENOMIC DNA]</scope>
    <source>
        <strain evidence="8">UoL-WK</strain>
    </source>
</reference>
<dbReference type="EMBL" id="NCKU01002163">
    <property type="protein sequence ID" value="RWS10256.1"/>
    <property type="molecule type" value="Genomic_DNA"/>
</dbReference>
<name>A0A3S3P1W4_9ACAR</name>
<dbReference type="InterPro" id="IPR023584">
    <property type="entry name" value="Ribosome_recyc_fac_dom"/>
</dbReference>
<dbReference type="Gene3D" id="1.10.132.20">
    <property type="entry name" value="Ribosome-recycling factor"/>
    <property type="match status" value="1"/>
</dbReference>
<sequence length="220" mass="24693">MTAGCANNARSFAKKAKAGKAKENKPKVMLTDEEMMEVLPVDELKIELSTIIDGFKHELTTNLRIRSGTGIEDLSVEFEGEEHPLKEIAQVAKKSPLLIAINVASLPEAIKPILKAIQDSGMNLNPQQEGTMIYVPIPKVTREHREALAKNAKQFLNKAKEDIRNIQNHYMKIAKRQKDEGVSADLVFNVTENVKYMADKTFEQCDHLLQLKLKELLGDQ</sequence>
<evidence type="ECO:0000256" key="2">
    <source>
        <dbReference type="ARBA" id="ARBA00020581"/>
    </source>
</evidence>
<keyword evidence="5" id="KW-0175">Coiled coil</keyword>
<comment type="caution">
    <text evidence="8">The sequence shown here is derived from an EMBL/GenBank/DDBJ whole genome shotgun (WGS) entry which is preliminary data.</text>
</comment>
<accession>A0A3S3P1W4</accession>
<dbReference type="GO" id="GO:0005739">
    <property type="term" value="C:mitochondrion"/>
    <property type="evidence" value="ECO:0007669"/>
    <property type="project" value="TreeGrafter"/>
</dbReference>
<evidence type="ECO:0000313" key="8">
    <source>
        <dbReference type="EMBL" id="RWS10256.1"/>
    </source>
</evidence>
<gene>
    <name evidence="8" type="ORF">B4U79_02933</name>
    <name evidence="7" type="ORF">B4U79_07426</name>
    <name evidence="9" type="ORF">B4U79_14983</name>
</gene>
<dbReference type="GO" id="GO:0043023">
    <property type="term" value="F:ribosomal large subunit binding"/>
    <property type="evidence" value="ECO:0007669"/>
    <property type="project" value="TreeGrafter"/>
</dbReference>
<evidence type="ECO:0000256" key="5">
    <source>
        <dbReference type="SAM" id="Coils"/>
    </source>
</evidence>
<evidence type="ECO:0000313" key="9">
    <source>
        <dbReference type="EMBL" id="RWS10261.1"/>
    </source>
</evidence>
<feature type="coiled-coil region" evidence="5">
    <location>
        <begin position="149"/>
        <end position="176"/>
    </location>
</feature>
<keyword evidence="10" id="KW-1185">Reference proteome</keyword>
<proteinExistence type="inferred from homology"/>
<keyword evidence="3" id="KW-0648">Protein biosynthesis</keyword>